<accession>A0A3B0RD00</accession>
<evidence type="ECO:0000313" key="8">
    <source>
        <dbReference type="EMBL" id="VAV90950.1"/>
    </source>
</evidence>
<dbReference type="EMBL" id="UOEI01000055">
    <property type="protein sequence ID" value="VAV90950.1"/>
    <property type="molecule type" value="Genomic_DNA"/>
</dbReference>
<evidence type="ECO:0000256" key="2">
    <source>
        <dbReference type="ARBA" id="ARBA00022670"/>
    </source>
</evidence>
<evidence type="ECO:0008006" key="9">
    <source>
        <dbReference type="Google" id="ProtNLM"/>
    </source>
</evidence>
<sequence length="190" mass="20108">MTNDPPPTTLATDTPSDARARRRSRLTALWVLFGAVLGALLIDQISKEIALHALLTGPTTLAGVRLQLVANRGILLGIPAPTGLVVLATLGVVIAALWSARGARWTTSLAYGLLAGGALGNLVDRFQDRHFFPSAAVVDWISMGRITFNLADVFLVGGVALLLFLPDARDADKTPRKPAGSFLDEAQGFI</sequence>
<feature type="transmembrane region" description="Helical" evidence="7">
    <location>
        <begin position="105"/>
        <end position="123"/>
    </location>
</feature>
<evidence type="ECO:0000256" key="7">
    <source>
        <dbReference type="SAM" id="Phobius"/>
    </source>
</evidence>
<proteinExistence type="inferred from homology"/>
<feature type="transmembrane region" description="Helical" evidence="7">
    <location>
        <begin position="74"/>
        <end position="98"/>
    </location>
</feature>
<dbReference type="GO" id="GO:0004190">
    <property type="term" value="F:aspartic-type endopeptidase activity"/>
    <property type="evidence" value="ECO:0007669"/>
    <property type="project" value="InterPro"/>
</dbReference>
<protein>
    <recommendedName>
        <fullName evidence="9">Signal peptidase II</fullName>
    </recommendedName>
</protein>
<keyword evidence="1" id="KW-1003">Cell membrane</keyword>
<name>A0A3B0RD00_9ZZZZ</name>
<dbReference type="PANTHER" id="PTHR33695">
    <property type="entry name" value="LIPOPROTEIN SIGNAL PEPTIDASE"/>
    <property type="match status" value="1"/>
</dbReference>
<keyword evidence="3 7" id="KW-0812">Transmembrane</keyword>
<keyword evidence="2" id="KW-0645">Protease</keyword>
<dbReference type="AlphaFoldDB" id="A0A3B0RD00"/>
<evidence type="ECO:0000256" key="6">
    <source>
        <dbReference type="ARBA" id="ARBA00023136"/>
    </source>
</evidence>
<dbReference type="GO" id="GO:0016020">
    <property type="term" value="C:membrane"/>
    <property type="evidence" value="ECO:0007669"/>
    <property type="project" value="InterPro"/>
</dbReference>
<feature type="transmembrane region" description="Helical" evidence="7">
    <location>
        <begin position="143"/>
        <end position="165"/>
    </location>
</feature>
<evidence type="ECO:0000256" key="4">
    <source>
        <dbReference type="ARBA" id="ARBA00022801"/>
    </source>
</evidence>
<dbReference type="GO" id="GO:0006508">
    <property type="term" value="P:proteolysis"/>
    <property type="evidence" value="ECO:0007669"/>
    <property type="project" value="UniProtKB-KW"/>
</dbReference>
<evidence type="ECO:0000256" key="3">
    <source>
        <dbReference type="ARBA" id="ARBA00022692"/>
    </source>
</evidence>
<reference evidence="8" key="1">
    <citation type="submission" date="2018-06" db="EMBL/GenBank/DDBJ databases">
        <authorList>
            <person name="Zhirakovskaya E."/>
        </authorList>
    </citation>
    <scope>NUCLEOTIDE SEQUENCE</scope>
</reference>
<keyword evidence="4" id="KW-0378">Hydrolase</keyword>
<feature type="transmembrane region" description="Helical" evidence="7">
    <location>
        <begin position="24"/>
        <end position="42"/>
    </location>
</feature>
<evidence type="ECO:0000256" key="1">
    <source>
        <dbReference type="ARBA" id="ARBA00022475"/>
    </source>
</evidence>
<dbReference type="PRINTS" id="PR00781">
    <property type="entry name" value="LIPOSIGPTASE"/>
</dbReference>
<evidence type="ECO:0000256" key="5">
    <source>
        <dbReference type="ARBA" id="ARBA00022989"/>
    </source>
</evidence>
<dbReference type="HAMAP" id="MF_00161">
    <property type="entry name" value="LspA"/>
    <property type="match status" value="1"/>
</dbReference>
<dbReference type="PROSITE" id="PS00855">
    <property type="entry name" value="SPASE_II"/>
    <property type="match status" value="1"/>
</dbReference>
<dbReference type="Pfam" id="PF01252">
    <property type="entry name" value="Peptidase_A8"/>
    <property type="match status" value="1"/>
</dbReference>
<organism evidence="8">
    <name type="scientific">hydrothermal vent metagenome</name>
    <dbReference type="NCBI Taxonomy" id="652676"/>
    <lineage>
        <taxon>unclassified sequences</taxon>
        <taxon>metagenomes</taxon>
        <taxon>ecological metagenomes</taxon>
    </lineage>
</organism>
<gene>
    <name evidence="8" type="ORF">MNBD_ACTINO01-2491</name>
</gene>
<keyword evidence="5 7" id="KW-1133">Transmembrane helix</keyword>
<dbReference type="PANTHER" id="PTHR33695:SF1">
    <property type="entry name" value="LIPOPROTEIN SIGNAL PEPTIDASE"/>
    <property type="match status" value="1"/>
</dbReference>
<keyword evidence="6 7" id="KW-0472">Membrane</keyword>
<dbReference type="InterPro" id="IPR001872">
    <property type="entry name" value="Peptidase_A8"/>
</dbReference>